<accession>A0A5N5G330</accession>
<dbReference type="PANTHER" id="PTHR35311:SF9">
    <property type="entry name" value="KINETOCHORE-ASSOCIATED PROTEIN KNL-2 HOMOLOG"/>
    <property type="match status" value="1"/>
</dbReference>
<organism evidence="2 3">
    <name type="scientific">Pyrus ussuriensis x Pyrus communis</name>
    <dbReference type="NCBI Taxonomy" id="2448454"/>
    <lineage>
        <taxon>Eukaryota</taxon>
        <taxon>Viridiplantae</taxon>
        <taxon>Streptophyta</taxon>
        <taxon>Embryophyta</taxon>
        <taxon>Tracheophyta</taxon>
        <taxon>Spermatophyta</taxon>
        <taxon>Magnoliopsida</taxon>
        <taxon>eudicotyledons</taxon>
        <taxon>Gunneridae</taxon>
        <taxon>Pentapetalae</taxon>
        <taxon>rosids</taxon>
        <taxon>fabids</taxon>
        <taxon>Rosales</taxon>
        <taxon>Rosaceae</taxon>
        <taxon>Amygdaloideae</taxon>
        <taxon>Maleae</taxon>
        <taxon>Pyrus</taxon>
    </lineage>
</organism>
<protein>
    <recommendedName>
        <fullName evidence="1">SANTA domain-containing protein</fullName>
    </recommendedName>
</protein>
<sequence length="184" mass="20070">MHFYKFKGLGVREPGGVGAGVVALICGVEKKLSGILPLLAFGPDLKSELSCMLAGFRRGAGNSRCNCFANCMLISASNELSIFVRIWVRDGILPIPEQGKQGGMNLDINQGLTAIGFMHEARTEFSSAPISKRFNIFTLETLDTICVAIKGFINGQSTFENGIPSEFYKSATKCYEQDFLQNLE</sequence>
<dbReference type="AlphaFoldDB" id="A0A5N5G330"/>
<proteinExistence type="predicted"/>
<comment type="caution">
    <text evidence="2">The sequence shown here is derived from an EMBL/GenBank/DDBJ whole genome shotgun (WGS) entry which is preliminary data.</text>
</comment>
<reference evidence="2 3" key="3">
    <citation type="submission" date="2019-11" db="EMBL/GenBank/DDBJ databases">
        <title>A de novo genome assembly of a pear dwarfing rootstock.</title>
        <authorList>
            <person name="Wang F."/>
            <person name="Wang J."/>
            <person name="Li S."/>
            <person name="Zhang Y."/>
            <person name="Fang M."/>
            <person name="Ma L."/>
            <person name="Zhao Y."/>
            <person name="Jiang S."/>
        </authorList>
    </citation>
    <scope>NUCLEOTIDE SEQUENCE [LARGE SCALE GENOMIC DNA]</scope>
    <source>
        <strain evidence="2">S2</strain>
        <tissue evidence="2">Leaf</tissue>
    </source>
</reference>
<evidence type="ECO:0000313" key="2">
    <source>
        <dbReference type="EMBL" id="KAB2607812.1"/>
    </source>
</evidence>
<reference evidence="3" key="2">
    <citation type="submission" date="2019-10" db="EMBL/GenBank/DDBJ databases">
        <title>A de novo genome assembly of a pear dwarfing rootstock.</title>
        <authorList>
            <person name="Wang F."/>
            <person name="Wang J."/>
            <person name="Li S."/>
            <person name="Zhang Y."/>
            <person name="Fang M."/>
            <person name="Ma L."/>
            <person name="Zhao Y."/>
            <person name="Jiang S."/>
        </authorList>
    </citation>
    <scope>NUCLEOTIDE SEQUENCE [LARGE SCALE GENOMIC DNA]</scope>
</reference>
<reference evidence="2 3" key="1">
    <citation type="submission" date="2019-09" db="EMBL/GenBank/DDBJ databases">
        <authorList>
            <person name="Ou C."/>
        </authorList>
    </citation>
    <scope>NUCLEOTIDE SEQUENCE [LARGE SCALE GENOMIC DNA]</scope>
    <source>
        <strain evidence="2">S2</strain>
        <tissue evidence="2">Leaf</tissue>
    </source>
</reference>
<name>A0A5N5G330_9ROSA</name>
<gene>
    <name evidence="2" type="ORF">D8674_010980</name>
</gene>
<dbReference type="InterPro" id="IPR053090">
    <property type="entry name" value="Centromere_KNL-2_homolog"/>
</dbReference>
<dbReference type="OrthoDB" id="118550at2759"/>
<dbReference type="Proteomes" id="UP000327157">
    <property type="component" value="Chromosome 14"/>
</dbReference>
<dbReference type="EMBL" id="SMOL01000553">
    <property type="protein sequence ID" value="KAB2607812.1"/>
    <property type="molecule type" value="Genomic_DNA"/>
</dbReference>
<dbReference type="PANTHER" id="PTHR35311">
    <property type="entry name" value="KINETOCHORE-ASSOCIATED PROTEIN KNL-2 HOMOLOG"/>
    <property type="match status" value="1"/>
</dbReference>
<dbReference type="InterPro" id="IPR015216">
    <property type="entry name" value="SANTA"/>
</dbReference>
<dbReference type="Pfam" id="PF09133">
    <property type="entry name" value="SANTA"/>
    <property type="match status" value="1"/>
</dbReference>
<feature type="domain" description="SANTA" evidence="1">
    <location>
        <begin position="112"/>
        <end position="169"/>
    </location>
</feature>
<evidence type="ECO:0000259" key="1">
    <source>
        <dbReference type="Pfam" id="PF09133"/>
    </source>
</evidence>
<evidence type="ECO:0000313" key="3">
    <source>
        <dbReference type="Proteomes" id="UP000327157"/>
    </source>
</evidence>
<keyword evidence="3" id="KW-1185">Reference proteome</keyword>